<dbReference type="InterPro" id="IPR048350">
    <property type="entry name" value="S-Me-THD-like_C"/>
</dbReference>
<evidence type="ECO:0000259" key="2">
    <source>
        <dbReference type="Pfam" id="PF20906"/>
    </source>
</evidence>
<protein>
    <recommendedName>
        <fullName evidence="5">DUF917 domain-containing protein</fullName>
    </recommendedName>
</protein>
<dbReference type="AlphaFoldDB" id="A0A3N2C7H0"/>
<accession>A0A3N2C7H0</accession>
<evidence type="ECO:0000313" key="3">
    <source>
        <dbReference type="EMBL" id="ROR83468.1"/>
    </source>
</evidence>
<dbReference type="SUPFAM" id="SSF160991">
    <property type="entry name" value="CV3147-like"/>
    <property type="match status" value="1"/>
</dbReference>
<feature type="domain" description="S-Me-THD N-terminal" evidence="1">
    <location>
        <begin position="9"/>
        <end position="160"/>
    </location>
</feature>
<evidence type="ECO:0000259" key="1">
    <source>
        <dbReference type="Pfam" id="PF06032"/>
    </source>
</evidence>
<proteinExistence type="predicted"/>
<comment type="caution">
    <text evidence="3">The sequence shown here is derived from an EMBL/GenBank/DDBJ whole genome shotgun (WGS) entry which is preliminary data.</text>
</comment>
<dbReference type="Pfam" id="PF06032">
    <property type="entry name" value="S-Me-THD_N"/>
    <property type="match status" value="1"/>
</dbReference>
<dbReference type="Proteomes" id="UP000266915">
    <property type="component" value="Unassembled WGS sequence"/>
</dbReference>
<dbReference type="Pfam" id="PF20906">
    <property type="entry name" value="S-Me-THD_C"/>
    <property type="match status" value="1"/>
</dbReference>
<sequence length="352" mass="36656">MPTLLERDRLPALATGFAILGSGGGGATTMLELALRDERAWPFELHGVDDLDPETPCLAVGFVGSTMLLSERLPGTDPFGRLIGAAERWLGHRIPAICSLEGGGVNGLTPFAFAAGRTIVDADLTGRAVPALDQMSILVDEVPGIVVTCDTGAGGVALVETERALDIERVVRAAIVQAGGSGGMVFAGFTVGDLRAHAIVGNATRALELGGAFLARIDGPLTALAESLGGRLLAEGRVSSIEPDQRDPHVLTVGIDGSSGALHRLVARSETLAFMTDGRLEAAAPDLIVVVDAVSRDILEVTAISMARHVAVIRVDGPDWWTGSPERLRHVLPSAYGLEELDEVGDCIEVGV</sequence>
<reference evidence="3 4" key="1">
    <citation type="submission" date="2018-11" db="EMBL/GenBank/DDBJ databases">
        <title>Sequencing the genomes of 1000 actinobacteria strains.</title>
        <authorList>
            <person name="Klenk H.-P."/>
        </authorList>
    </citation>
    <scope>NUCLEOTIDE SEQUENCE [LARGE SCALE GENOMIC DNA]</scope>
    <source>
        <strain evidence="3 4">DSM 14012</strain>
    </source>
</reference>
<evidence type="ECO:0008006" key="5">
    <source>
        <dbReference type="Google" id="ProtNLM"/>
    </source>
</evidence>
<name>A0A3N2C7H0_9MICO</name>
<gene>
    <name evidence="3" type="ORF">EDD42_3579</name>
</gene>
<dbReference type="RefSeq" id="WP_085511297.1">
    <property type="nucleotide sequence ID" value="NZ_FXAP01000002.1"/>
</dbReference>
<dbReference type="InterPro" id="IPR027479">
    <property type="entry name" value="S-Me-THD_N_sf"/>
</dbReference>
<dbReference type="Gene3D" id="3.40.1610.10">
    <property type="entry name" value="CV3147-like domain"/>
    <property type="match status" value="1"/>
</dbReference>
<dbReference type="InterPro" id="IPR010318">
    <property type="entry name" value="S-Me-THD_N"/>
</dbReference>
<organism evidence="3 4">
    <name type="scientific">Plantibacter flavus</name>
    <dbReference type="NCBI Taxonomy" id="150123"/>
    <lineage>
        <taxon>Bacteria</taxon>
        <taxon>Bacillati</taxon>
        <taxon>Actinomycetota</taxon>
        <taxon>Actinomycetes</taxon>
        <taxon>Micrococcales</taxon>
        <taxon>Microbacteriaceae</taxon>
        <taxon>Plantibacter</taxon>
    </lineage>
</organism>
<keyword evidence="4" id="KW-1185">Reference proteome</keyword>
<dbReference type="EMBL" id="RKHL01000001">
    <property type="protein sequence ID" value="ROR83468.1"/>
    <property type="molecule type" value="Genomic_DNA"/>
</dbReference>
<evidence type="ECO:0000313" key="4">
    <source>
        <dbReference type="Proteomes" id="UP000266915"/>
    </source>
</evidence>
<feature type="domain" description="S-Me-THD-like C-terminal" evidence="2">
    <location>
        <begin position="166"/>
        <end position="340"/>
    </location>
</feature>